<organism evidence="2 3">
    <name type="scientific">Sutterella parvirubra YIT 11816</name>
    <dbReference type="NCBI Taxonomy" id="762967"/>
    <lineage>
        <taxon>Bacteria</taxon>
        <taxon>Pseudomonadati</taxon>
        <taxon>Pseudomonadota</taxon>
        <taxon>Betaproteobacteria</taxon>
        <taxon>Burkholderiales</taxon>
        <taxon>Sutterellaceae</taxon>
        <taxon>Sutterella</taxon>
    </lineage>
</organism>
<evidence type="ECO:0000313" key="2">
    <source>
        <dbReference type="EMBL" id="EHY32043.1"/>
    </source>
</evidence>
<dbReference type="Proteomes" id="UP000004956">
    <property type="component" value="Unassembled WGS sequence"/>
</dbReference>
<gene>
    <name evidence="2" type="ORF">HMPREF9440_00569</name>
</gene>
<dbReference type="EMBL" id="AFBQ01000066">
    <property type="protein sequence ID" value="EHY32043.1"/>
    <property type="molecule type" value="Genomic_DNA"/>
</dbReference>
<keyword evidence="3" id="KW-1185">Reference proteome</keyword>
<protein>
    <submittedName>
        <fullName evidence="2">Uncharacterized protein</fullName>
    </submittedName>
</protein>
<sequence length="215" mass="23412">MRTASMGRSLLKTPVKSGLPGVYPVFRSRSSHLPQPGYDIMPTVSPFRLGHKAFDLGRMPDGIISPQHLLTNWQAKSRDFSSKALQNPGSGVILGSRCGSCGAFRFHEDARTGVAGGSPRCSNAVARCRTELNGCLFAGKPADHKDNSPPLREFNVRFDASRTFFRFWGARASARRGPPEDDGSMRLPRRRRLPGAKNPATTHRKIDLAVGVVAG</sequence>
<accession>H3KCW5</accession>
<dbReference type="STRING" id="762967.HMPREF9440_00569"/>
<feature type="region of interest" description="Disordered" evidence="1">
    <location>
        <begin position="173"/>
        <end position="202"/>
    </location>
</feature>
<proteinExistence type="predicted"/>
<dbReference type="AlphaFoldDB" id="H3KCW5"/>
<evidence type="ECO:0000256" key="1">
    <source>
        <dbReference type="SAM" id="MobiDB-lite"/>
    </source>
</evidence>
<reference evidence="2 3" key="1">
    <citation type="submission" date="2011-11" db="EMBL/GenBank/DDBJ databases">
        <authorList>
            <person name="Weinstock G."/>
            <person name="Sodergren E."/>
            <person name="Clifton S."/>
            <person name="Fulton L."/>
            <person name="Fulton B."/>
            <person name="Courtney L."/>
            <person name="Fronick C."/>
            <person name="Harrison M."/>
            <person name="Strong C."/>
            <person name="Farmer C."/>
            <person name="Delahaunty K."/>
            <person name="Markovic C."/>
            <person name="Hall O."/>
            <person name="Minx P."/>
            <person name="Tomlinson C."/>
            <person name="Mitreva M."/>
            <person name="Hou S."/>
            <person name="Chen J."/>
            <person name="Wollam A."/>
            <person name="Pepin K.H."/>
            <person name="Johnson M."/>
            <person name="Bhonagiri V."/>
            <person name="Zhang X."/>
            <person name="Suruliraj S."/>
            <person name="Warren W."/>
            <person name="Chinwalla A."/>
            <person name="Mardis E.R."/>
            <person name="Wilson R.K."/>
        </authorList>
    </citation>
    <scope>NUCLEOTIDE SEQUENCE [LARGE SCALE GENOMIC DNA]</scope>
    <source>
        <strain evidence="2 3">YIT 11816</strain>
    </source>
</reference>
<evidence type="ECO:0000313" key="3">
    <source>
        <dbReference type="Proteomes" id="UP000004956"/>
    </source>
</evidence>
<dbReference type="HOGENOM" id="CLU_1282668_0_0_4"/>
<comment type="caution">
    <text evidence="2">The sequence shown here is derived from an EMBL/GenBank/DDBJ whole genome shotgun (WGS) entry which is preliminary data.</text>
</comment>
<name>H3KCW5_9BURK</name>